<evidence type="ECO:0000313" key="2">
    <source>
        <dbReference type="EMBL" id="GAA4244185.1"/>
    </source>
</evidence>
<gene>
    <name evidence="2" type="ORF">GCM10022292_21740</name>
</gene>
<dbReference type="Proteomes" id="UP001501682">
    <property type="component" value="Unassembled WGS sequence"/>
</dbReference>
<dbReference type="RefSeq" id="WP_344714582.1">
    <property type="nucleotide sequence ID" value="NZ_BAABCB010000019.1"/>
</dbReference>
<proteinExistence type="predicted"/>
<evidence type="ECO:0000313" key="3">
    <source>
        <dbReference type="Proteomes" id="UP001501682"/>
    </source>
</evidence>
<feature type="signal peptide" evidence="1">
    <location>
        <begin position="1"/>
        <end position="21"/>
    </location>
</feature>
<feature type="chain" id="PRO_5045711108" description="Lipoprotein" evidence="1">
    <location>
        <begin position="22"/>
        <end position="266"/>
    </location>
</feature>
<comment type="caution">
    <text evidence="2">The sequence shown here is derived from an EMBL/GenBank/DDBJ whole genome shotgun (WGS) entry which is preliminary data.</text>
</comment>
<keyword evidence="3" id="KW-1185">Reference proteome</keyword>
<accession>A0ABP8CXD6</accession>
<protein>
    <recommendedName>
        <fullName evidence="4">Lipoprotein</fullName>
    </recommendedName>
</protein>
<reference evidence="3" key="1">
    <citation type="journal article" date="2019" name="Int. J. Syst. Evol. Microbiol.">
        <title>The Global Catalogue of Microorganisms (GCM) 10K type strain sequencing project: providing services to taxonomists for standard genome sequencing and annotation.</title>
        <authorList>
            <consortium name="The Broad Institute Genomics Platform"/>
            <consortium name="The Broad Institute Genome Sequencing Center for Infectious Disease"/>
            <person name="Wu L."/>
            <person name="Ma J."/>
        </authorList>
    </citation>
    <scope>NUCLEOTIDE SEQUENCE [LARGE SCALE GENOMIC DNA]</scope>
    <source>
        <strain evidence="3">JCM 17633</strain>
    </source>
</reference>
<evidence type="ECO:0000256" key="1">
    <source>
        <dbReference type="SAM" id="SignalP"/>
    </source>
</evidence>
<keyword evidence="1" id="KW-0732">Signal</keyword>
<evidence type="ECO:0008006" key="4">
    <source>
        <dbReference type="Google" id="ProtNLM"/>
    </source>
</evidence>
<dbReference type="PROSITE" id="PS51257">
    <property type="entry name" value="PROKAR_LIPOPROTEIN"/>
    <property type="match status" value="1"/>
</dbReference>
<organism evidence="2 3">
    <name type="scientific">Winogradskyella damuponensis</name>
    <dbReference type="NCBI Taxonomy" id="943939"/>
    <lineage>
        <taxon>Bacteria</taxon>
        <taxon>Pseudomonadati</taxon>
        <taxon>Bacteroidota</taxon>
        <taxon>Flavobacteriia</taxon>
        <taxon>Flavobacteriales</taxon>
        <taxon>Flavobacteriaceae</taxon>
        <taxon>Winogradskyella</taxon>
    </lineage>
</organism>
<dbReference type="EMBL" id="BAABCB010000019">
    <property type="protein sequence ID" value="GAA4244185.1"/>
    <property type="molecule type" value="Genomic_DNA"/>
</dbReference>
<sequence>MKKLIILLAIAGFLTSCSVTESIVFNNDMSGEYISSFDITPIMNYANENRSRTNEALIKEEKVDTTVVFNDLFESYKDSIATLSEAQRAKLENLRGMKMRVRMDVENDVFDFNIKKSFKAVSELENINEKVDDAMGIAKAMGSKDANASEGQLDKLTKVDKVVYTFEDNTFTRFMPNAVVEQEKSNEGETTEADENDFSKQFEMQFEEIFSTSYYKLVYTFPRKVKSVSNKNALISEDGKTVTYKVGWSTLKEDATSMNLNVVLED</sequence>
<name>A0ABP8CXD6_9FLAO</name>